<dbReference type="Proteomes" id="UP000523863">
    <property type="component" value="Unassembled WGS sequence"/>
</dbReference>
<dbReference type="Gene3D" id="3.30.70.2970">
    <property type="entry name" value="Protein of unknown function (DUF541), domain 2"/>
    <property type="match status" value="1"/>
</dbReference>
<evidence type="ECO:0000313" key="2">
    <source>
        <dbReference type="Proteomes" id="UP000523863"/>
    </source>
</evidence>
<dbReference type="PANTHER" id="PTHR34387:SF2">
    <property type="entry name" value="SLR1258 PROTEIN"/>
    <property type="match status" value="1"/>
</dbReference>
<sequence>MSPNISTAPANTITVRGTGFAMSAPDKATVYIPLEARADNAAAAYENVSKVAQQVVPEISSAAPTARISTASIALNTDVQWIDNSSVLAGYISNVTVTATDVPLTGVSQVLSAVVRSGGDGARIGGIEYSSSTVGEVLSEAREEAFQDAFRKAEQLAGLAQKTLGGVVRILEDVEPSSPIRFARESKTVASYSADMPVLGGELTHSVDLQVEFELL</sequence>
<gene>
    <name evidence="1" type="ORF">BKA12_001074</name>
</gene>
<reference evidence="1 2" key="1">
    <citation type="submission" date="2020-08" db="EMBL/GenBank/DDBJ databases">
        <title>Sequencing the genomes of 1000 actinobacteria strains.</title>
        <authorList>
            <person name="Klenk H.-P."/>
        </authorList>
    </citation>
    <scope>NUCLEOTIDE SEQUENCE [LARGE SCALE GENOMIC DNA]</scope>
    <source>
        <strain evidence="1 2">DSM 23694</strain>
    </source>
</reference>
<dbReference type="InterPro" id="IPR007497">
    <property type="entry name" value="SIMPL/DUF541"/>
</dbReference>
<evidence type="ECO:0008006" key="3">
    <source>
        <dbReference type="Google" id="ProtNLM"/>
    </source>
</evidence>
<dbReference type="EMBL" id="JACHBL010000001">
    <property type="protein sequence ID" value="MBB5597994.1"/>
    <property type="molecule type" value="Genomic_DNA"/>
</dbReference>
<name>A0A7W9DAZ3_9MICC</name>
<organism evidence="1 2">
    <name type="scientific">Neomicrococcus lactis</name>
    <dbReference type="NCBI Taxonomy" id="732241"/>
    <lineage>
        <taxon>Bacteria</taxon>
        <taxon>Bacillati</taxon>
        <taxon>Actinomycetota</taxon>
        <taxon>Actinomycetes</taxon>
        <taxon>Micrococcales</taxon>
        <taxon>Micrococcaceae</taxon>
        <taxon>Neomicrococcus</taxon>
    </lineage>
</organism>
<comment type="caution">
    <text evidence="1">The sequence shown here is derived from an EMBL/GenBank/DDBJ whole genome shotgun (WGS) entry which is preliminary data.</text>
</comment>
<keyword evidence="2" id="KW-1185">Reference proteome</keyword>
<protein>
    <recommendedName>
        <fullName evidence="3">DUF541 domain-containing protein</fullName>
    </recommendedName>
</protein>
<dbReference type="PANTHER" id="PTHR34387">
    <property type="entry name" value="SLR1258 PROTEIN"/>
    <property type="match status" value="1"/>
</dbReference>
<dbReference type="Gene3D" id="3.30.110.170">
    <property type="entry name" value="Protein of unknown function (DUF541), domain 1"/>
    <property type="match status" value="1"/>
</dbReference>
<evidence type="ECO:0000313" key="1">
    <source>
        <dbReference type="EMBL" id="MBB5597994.1"/>
    </source>
</evidence>
<dbReference type="GO" id="GO:0006974">
    <property type="term" value="P:DNA damage response"/>
    <property type="evidence" value="ECO:0007669"/>
    <property type="project" value="TreeGrafter"/>
</dbReference>
<proteinExistence type="predicted"/>
<dbReference type="RefSeq" id="WP_183641287.1">
    <property type="nucleotide sequence ID" value="NZ_JACHBL010000001.1"/>
</dbReference>
<dbReference type="InterPro" id="IPR052022">
    <property type="entry name" value="26kDa_periplasmic_antigen"/>
</dbReference>
<dbReference type="AlphaFoldDB" id="A0A7W9DAZ3"/>
<accession>A0A7W9DAZ3</accession>
<dbReference type="Pfam" id="PF04402">
    <property type="entry name" value="SIMPL"/>
    <property type="match status" value="1"/>
</dbReference>